<dbReference type="CDD" id="cd05236">
    <property type="entry name" value="FAR-N_SDR_e"/>
    <property type="match status" value="1"/>
</dbReference>
<dbReference type="PANTHER" id="PTHR11011:SF60">
    <property type="entry name" value="FATTY ACYL-COA REDUCTASE-RELATED"/>
    <property type="match status" value="1"/>
</dbReference>
<name>A0A2A3ERZ0_APICC</name>
<dbReference type="GO" id="GO:0005777">
    <property type="term" value="C:peroxisome"/>
    <property type="evidence" value="ECO:0007669"/>
    <property type="project" value="TreeGrafter"/>
</dbReference>
<dbReference type="EMBL" id="KZ288191">
    <property type="protein sequence ID" value="PBC34460.1"/>
    <property type="molecule type" value="Genomic_DNA"/>
</dbReference>
<comment type="catalytic activity">
    <reaction evidence="1">
        <text>a long-chain fatty acyl-CoA + 2 NADPH + 2 H(+) = a long-chain primary fatty alcohol + 2 NADP(+) + CoA</text>
        <dbReference type="Rhea" id="RHEA:52716"/>
        <dbReference type="ChEBI" id="CHEBI:15378"/>
        <dbReference type="ChEBI" id="CHEBI:57287"/>
        <dbReference type="ChEBI" id="CHEBI:57783"/>
        <dbReference type="ChEBI" id="CHEBI:58349"/>
        <dbReference type="ChEBI" id="CHEBI:77396"/>
        <dbReference type="ChEBI" id="CHEBI:83139"/>
        <dbReference type="EC" id="1.2.1.84"/>
    </reaction>
</comment>
<dbReference type="EC" id="1.2.1.84" evidence="1"/>
<dbReference type="Gene3D" id="3.40.50.720">
    <property type="entry name" value="NAD(P)-binding Rossmann-like Domain"/>
    <property type="match status" value="1"/>
</dbReference>
<accession>A0A2A3ERZ0</accession>
<organism evidence="3 4">
    <name type="scientific">Apis cerana cerana</name>
    <name type="common">Oriental honeybee</name>
    <dbReference type="NCBI Taxonomy" id="94128"/>
    <lineage>
        <taxon>Eukaryota</taxon>
        <taxon>Metazoa</taxon>
        <taxon>Ecdysozoa</taxon>
        <taxon>Arthropoda</taxon>
        <taxon>Hexapoda</taxon>
        <taxon>Insecta</taxon>
        <taxon>Pterygota</taxon>
        <taxon>Neoptera</taxon>
        <taxon>Endopterygota</taxon>
        <taxon>Hymenoptera</taxon>
        <taxon>Apocrita</taxon>
        <taxon>Aculeata</taxon>
        <taxon>Apoidea</taxon>
        <taxon>Anthophila</taxon>
        <taxon>Apidae</taxon>
        <taxon>Apis</taxon>
    </lineage>
</organism>
<dbReference type="SUPFAM" id="SSF51735">
    <property type="entry name" value="NAD(P)-binding Rossmann-fold domains"/>
    <property type="match status" value="1"/>
</dbReference>
<evidence type="ECO:0000313" key="3">
    <source>
        <dbReference type="EMBL" id="PBC34460.1"/>
    </source>
</evidence>
<comment type="similarity">
    <text evidence="1">Belongs to the fatty acyl-CoA reductase family.</text>
</comment>
<keyword evidence="1" id="KW-0560">Oxidoreductase</keyword>
<feature type="domain" description="Thioester reductase (TE)" evidence="2">
    <location>
        <begin position="35"/>
        <end position="306"/>
    </location>
</feature>
<dbReference type="InterPro" id="IPR036291">
    <property type="entry name" value="NAD(P)-bd_dom_sf"/>
</dbReference>
<protein>
    <recommendedName>
        <fullName evidence="1">Fatty acyl-CoA reductase</fullName>
        <ecNumber evidence="1">1.2.1.84</ecNumber>
    </recommendedName>
</protein>
<keyword evidence="1" id="KW-0443">Lipid metabolism</keyword>
<dbReference type="STRING" id="94128.A0A2A3ERZ0"/>
<dbReference type="PANTHER" id="PTHR11011">
    <property type="entry name" value="MALE STERILITY PROTEIN 2-RELATED"/>
    <property type="match status" value="1"/>
</dbReference>
<keyword evidence="1" id="KW-0444">Lipid biosynthesis</keyword>
<evidence type="ECO:0000259" key="2">
    <source>
        <dbReference type="Pfam" id="PF07993"/>
    </source>
</evidence>
<keyword evidence="4" id="KW-1185">Reference proteome</keyword>
<dbReference type="OrthoDB" id="429813at2759"/>
<dbReference type="GO" id="GO:0035336">
    <property type="term" value="P:long-chain fatty-acyl-CoA metabolic process"/>
    <property type="evidence" value="ECO:0007669"/>
    <property type="project" value="TreeGrafter"/>
</dbReference>
<proteinExistence type="inferred from homology"/>
<dbReference type="Pfam" id="PF07993">
    <property type="entry name" value="NAD_binding_4"/>
    <property type="match status" value="1"/>
</dbReference>
<gene>
    <name evidence="3" type="ORF">APICC_09268</name>
</gene>
<dbReference type="GO" id="GO:0080019">
    <property type="term" value="F:alcohol-forming very long-chain fatty acyl-CoA reductase activity"/>
    <property type="evidence" value="ECO:0007669"/>
    <property type="project" value="InterPro"/>
</dbReference>
<dbReference type="Proteomes" id="UP000242457">
    <property type="component" value="Unassembled WGS sequence"/>
</dbReference>
<reference evidence="3 4" key="1">
    <citation type="submission" date="2014-07" db="EMBL/GenBank/DDBJ databases">
        <title>Genomic and transcriptomic analysis on Apis cerana provide comprehensive insights into honey bee biology.</title>
        <authorList>
            <person name="Diao Q."/>
            <person name="Sun L."/>
            <person name="Zheng H."/>
            <person name="Zheng H."/>
            <person name="Xu S."/>
            <person name="Wang S."/>
            <person name="Zeng Z."/>
            <person name="Hu F."/>
            <person name="Su S."/>
            <person name="Wu J."/>
        </authorList>
    </citation>
    <scope>NUCLEOTIDE SEQUENCE [LARGE SCALE GENOMIC DNA]</scope>
    <source>
        <tissue evidence="3">Pupae without intestine</tissue>
    </source>
</reference>
<sequence length="504" mass="58041">MDKIKIVQSNNKENLKNTSDSQIQKFYTGKYIFFTGCTSILGSSILEKILISCTEISKIYIMIKLKNDILIKEQLKKYFQNEIFNTVRESNPNFMEKVVPIYGDLSKADLGLSSEDRRCLIENVNIIIHNGSIVQSTKVSYILRLNVIATQTLLELAMECSHLEAFVYVSTAFSHPYKQIIEEKFYPIYAGNIKIIEDVIRADEENESGITNEALRDIITDWVNLYIFSKAYAEDLVYNFGKKKSLPCVVFRPSMVVCTNEKLVPSKNKNGPVMLATAISLGYIHVSNLKKTDTMDLIPIDMTVNSLLAMIWDFVVYRKKEEPQQVYNYGSTDWNPITVDSASKMIFKEIEKNPSDNVIWKPYLIYIQNIYLFSILNILLNVIPNILIDLILLISKGEQPPIMRTIHKLKKHYFPFIQIFRSNQIIKTNKFKECLTRMNTTDLKEFSFNLATLNWNDSVVKLMTCCRKEMNEPITASPATKKKYQNLIEGKGLQNSTTPLLYIE</sequence>
<dbReference type="AlphaFoldDB" id="A0A2A3ERZ0"/>
<dbReference type="InterPro" id="IPR013120">
    <property type="entry name" value="FAR_NAD-bd"/>
</dbReference>
<comment type="function">
    <text evidence="1">Catalyzes the reduction of fatty acyl-CoA to fatty alcohols.</text>
</comment>
<evidence type="ECO:0000256" key="1">
    <source>
        <dbReference type="RuleBase" id="RU363097"/>
    </source>
</evidence>
<keyword evidence="1" id="KW-0521">NADP</keyword>
<dbReference type="InterPro" id="IPR026055">
    <property type="entry name" value="FAR"/>
</dbReference>
<dbReference type="GO" id="GO:0102965">
    <property type="term" value="F:alcohol-forming long-chain fatty acyl-CoA reductase activity"/>
    <property type="evidence" value="ECO:0007669"/>
    <property type="project" value="UniProtKB-EC"/>
</dbReference>
<evidence type="ECO:0000313" key="4">
    <source>
        <dbReference type="Proteomes" id="UP000242457"/>
    </source>
</evidence>